<keyword evidence="2" id="KW-1185">Reference proteome</keyword>
<proteinExistence type="predicted"/>
<dbReference type="Proteomes" id="UP000224460">
    <property type="component" value="Unassembled WGS sequence"/>
</dbReference>
<reference evidence="1" key="1">
    <citation type="submission" date="2017-10" db="EMBL/GenBank/DDBJ databases">
        <title>Genome sequence of cellulolytic Lachnospiraceae bacterium XHS1971 isolated from hotspring sediment.</title>
        <authorList>
            <person name="Vasudevan G."/>
            <person name="Joshi A.J."/>
            <person name="Hivarkar S."/>
            <person name="Lanjekar V.B."/>
            <person name="Dhakephalkar P.K."/>
            <person name="Dagar S."/>
        </authorList>
    </citation>
    <scope>NUCLEOTIDE SEQUENCE</scope>
    <source>
        <strain evidence="1">XHS1971</strain>
    </source>
</reference>
<evidence type="ECO:0000313" key="2">
    <source>
        <dbReference type="Proteomes" id="UP000224460"/>
    </source>
</evidence>
<evidence type="ECO:0000313" key="1">
    <source>
        <dbReference type="EMBL" id="PHV71742.1"/>
    </source>
</evidence>
<organism evidence="1 2">
    <name type="scientific">Sporanaerobium hydrogeniformans</name>
    <dbReference type="NCBI Taxonomy" id="3072179"/>
    <lineage>
        <taxon>Bacteria</taxon>
        <taxon>Bacillati</taxon>
        <taxon>Bacillota</taxon>
        <taxon>Clostridia</taxon>
        <taxon>Lachnospirales</taxon>
        <taxon>Lachnospiraceae</taxon>
        <taxon>Sporanaerobium</taxon>
    </lineage>
</organism>
<sequence length="90" mass="10546">MFKFELESVLSLKGNIEDTKKRELGLANREKEILVSQKEALLKEYNLVCQNLKKEAGENVNIQALKVSRIYADYMLKKNTRKKNFKLKKL</sequence>
<gene>
    <name evidence="1" type="ORF">CS063_04070</name>
</gene>
<name>A0AC61DFL4_9FIRM</name>
<protein>
    <submittedName>
        <fullName evidence="1">Uncharacterized protein</fullName>
    </submittedName>
</protein>
<comment type="caution">
    <text evidence="1">The sequence shown here is derived from an EMBL/GenBank/DDBJ whole genome shotgun (WGS) entry which is preliminary data.</text>
</comment>
<accession>A0AC61DFL4</accession>
<dbReference type="EMBL" id="PEDL01000002">
    <property type="protein sequence ID" value="PHV71742.1"/>
    <property type="molecule type" value="Genomic_DNA"/>
</dbReference>